<evidence type="ECO:0000256" key="12">
    <source>
        <dbReference type="RuleBase" id="RU003947"/>
    </source>
</evidence>
<dbReference type="SMART" id="SM00098">
    <property type="entry name" value="alkPPc"/>
    <property type="match status" value="1"/>
</dbReference>
<protein>
    <recommendedName>
        <fullName evidence="3 12">Alkaline phosphatase</fullName>
        <ecNumber evidence="3 12">3.1.3.1</ecNumber>
    </recommendedName>
</protein>
<evidence type="ECO:0000256" key="4">
    <source>
        <dbReference type="ARBA" id="ARBA00022553"/>
    </source>
</evidence>
<evidence type="ECO:0000313" key="14">
    <source>
        <dbReference type="EMBL" id="ROT62358.1"/>
    </source>
</evidence>
<comment type="similarity">
    <text evidence="2 11">Belongs to the alkaline phosphatase family.</text>
</comment>
<comment type="cofactor">
    <cofactor evidence="1">
        <name>Zn(2+)</name>
        <dbReference type="ChEBI" id="CHEBI:29105"/>
    </cofactor>
</comment>
<reference evidence="14 15" key="2">
    <citation type="submission" date="2019-01" db="EMBL/GenBank/DDBJ databases">
        <title>The decoding of complex shrimp genome reveals the adaptation for benthos swimmer, frequently molting mechanism and breeding impact on genome.</title>
        <authorList>
            <person name="Sun Y."/>
            <person name="Gao Y."/>
            <person name="Yu Y."/>
        </authorList>
    </citation>
    <scope>NUCLEOTIDE SEQUENCE [LARGE SCALE GENOMIC DNA]</scope>
    <source>
        <tissue evidence="14">Muscle</tissue>
    </source>
</reference>
<dbReference type="GO" id="GO:0004035">
    <property type="term" value="F:alkaline phosphatase activity"/>
    <property type="evidence" value="ECO:0007669"/>
    <property type="project" value="UniProtKB-EC"/>
</dbReference>
<feature type="active site" description="Phosphoserine intermediate" evidence="9">
    <location>
        <position position="121"/>
    </location>
</feature>
<comment type="catalytic activity">
    <reaction evidence="12">
        <text>a phosphate monoester + H2O = an alcohol + phosphate</text>
        <dbReference type="Rhea" id="RHEA:15017"/>
        <dbReference type="ChEBI" id="CHEBI:15377"/>
        <dbReference type="ChEBI" id="CHEBI:30879"/>
        <dbReference type="ChEBI" id="CHEBI:43474"/>
        <dbReference type="ChEBI" id="CHEBI:67140"/>
        <dbReference type="EC" id="3.1.3.1"/>
    </reaction>
</comment>
<dbReference type="AlphaFoldDB" id="A0A3R7PX93"/>
<dbReference type="Pfam" id="PF00245">
    <property type="entry name" value="Alk_phosphatase"/>
    <property type="match status" value="1"/>
</dbReference>
<keyword evidence="15" id="KW-1185">Reference proteome</keyword>
<dbReference type="GO" id="GO:0046872">
    <property type="term" value="F:metal ion binding"/>
    <property type="evidence" value="ECO:0007669"/>
    <property type="project" value="UniProtKB-KW"/>
</dbReference>
<evidence type="ECO:0000256" key="8">
    <source>
        <dbReference type="ARBA" id="ARBA00022842"/>
    </source>
</evidence>
<evidence type="ECO:0000256" key="2">
    <source>
        <dbReference type="ARBA" id="ARBA00005984"/>
    </source>
</evidence>
<organism evidence="14 15">
    <name type="scientific">Penaeus vannamei</name>
    <name type="common">Whiteleg shrimp</name>
    <name type="synonym">Litopenaeus vannamei</name>
    <dbReference type="NCBI Taxonomy" id="6689"/>
    <lineage>
        <taxon>Eukaryota</taxon>
        <taxon>Metazoa</taxon>
        <taxon>Ecdysozoa</taxon>
        <taxon>Arthropoda</taxon>
        <taxon>Crustacea</taxon>
        <taxon>Multicrustacea</taxon>
        <taxon>Malacostraca</taxon>
        <taxon>Eumalacostraca</taxon>
        <taxon>Eucarida</taxon>
        <taxon>Decapoda</taxon>
        <taxon>Dendrobranchiata</taxon>
        <taxon>Penaeoidea</taxon>
        <taxon>Penaeidae</taxon>
        <taxon>Penaeus</taxon>
    </lineage>
</organism>
<evidence type="ECO:0000256" key="6">
    <source>
        <dbReference type="ARBA" id="ARBA00022801"/>
    </source>
</evidence>
<dbReference type="InterPro" id="IPR001952">
    <property type="entry name" value="Alkaline_phosphatase"/>
</dbReference>
<evidence type="ECO:0000256" key="9">
    <source>
        <dbReference type="PIRSR" id="PIRSR601952-1"/>
    </source>
</evidence>
<keyword evidence="8 10" id="KW-0460">Magnesium</keyword>
<keyword evidence="7 12" id="KW-0862">Zinc</keyword>
<proteinExistence type="inferred from homology"/>
<evidence type="ECO:0000256" key="3">
    <source>
        <dbReference type="ARBA" id="ARBA00012647"/>
    </source>
</evidence>
<dbReference type="SUPFAM" id="SSF53649">
    <property type="entry name" value="Alkaline phosphatase-like"/>
    <property type="match status" value="1"/>
</dbReference>
<keyword evidence="4" id="KW-0597">Phosphoprotein</keyword>
<dbReference type="PRINTS" id="PR00113">
    <property type="entry name" value="ALKPHPHTASE"/>
</dbReference>
<reference evidence="14 15" key="1">
    <citation type="submission" date="2018-04" db="EMBL/GenBank/DDBJ databases">
        <authorList>
            <person name="Zhang X."/>
            <person name="Yuan J."/>
            <person name="Li F."/>
            <person name="Xiang J."/>
        </authorList>
    </citation>
    <scope>NUCLEOTIDE SEQUENCE [LARGE SCALE GENOMIC DNA]</scope>
    <source>
        <tissue evidence="14">Muscle</tissue>
    </source>
</reference>
<sequence length="603" mass="66996">MDTHEHHCTLPTTHDNCLAQQHIPHALRLDKFRMGRIILGQRRPAQRKTPIHVDGFAGSSHHARTSCQNRRGLGITVGTASRILKGQRQGHSGEEGYLLWERFPNVGLMKTYNIDKQVSDSAGTATAYLTGVKGNYKTLGVTGNVQVSDCAASLKPENRLDSILKWAQDAGKDTGLVTTAQVTHASPAGLYAKTPSRNWQCDTKMAKEGEHTKACKDIARQLVEDEPGKNINYGEIARTQQARFLFPEVELEPPGRLSRTHLPPVQLDFVAEFARSLIFPLDWLQTVLFCSLRRELNATGAQCWLLSYQLFSHQFSSPISSFYTKSSHTSPSHTSSSHIISSHTISSPHQLFSYHLLSHQFPSHISSSYTNSAHTSLSHTNCSHTTSSSHHLLSYHILSHQLLSCHILSHHPFPPTYYILILSYHILSHQLLSCHILITPSPLTRSSHIISSSHQLLSYHLSHQLLSHHILITPVLSYHILSHHHTISSSHHLLSHQFFSYHILITPARLTPAPLTPPPLIPIITPAPLTPVPLISYPLTPYPHHTSPSHTSPSHTSAYPAIPSLSHHILSHHIPYPHHTSPSHTSSHPAIPSPNSPPFSPPC</sequence>
<feature type="region of interest" description="Disordered" evidence="13">
    <location>
        <begin position="576"/>
        <end position="603"/>
    </location>
</feature>
<evidence type="ECO:0000256" key="10">
    <source>
        <dbReference type="PIRSR" id="PIRSR601952-2"/>
    </source>
</evidence>
<evidence type="ECO:0000256" key="13">
    <source>
        <dbReference type="SAM" id="MobiDB-lite"/>
    </source>
</evidence>
<dbReference type="InterPro" id="IPR017850">
    <property type="entry name" value="Alkaline_phosphatase_core_sf"/>
</dbReference>
<feature type="compositionally biased region" description="Low complexity" evidence="13">
    <location>
        <begin position="576"/>
        <end position="590"/>
    </location>
</feature>
<dbReference type="EC" id="3.1.3.1" evidence="3 12"/>
<evidence type="ECO:0000256" key="11">
    <source>
        <dbReference type="RuleBase" id="RU003946"/>
    </source>
</evidence>
<evidence type="ECO:0000313" key="15">
    <source>
        <dbReference type="Proteomes" id="UP000283509"/>
    </source>
</evidence>
<dbReference type="OrthoDB" id="5818554at2759"/>
<evidence type="ECO:0000256" key="1">
    <source>
        <dbReference type="ARBA" id="ARBA00001947"/>
    </source>
</evidence>
<dbReference type="Gene3D" id="3.40.720.10">
    <property type="entry name" value="Alkaline Phosphatase, subunit A"/>
    <property type="match status" value="1"/>
</dbReference>
<dbReference type="PANTHER" id="PTHR11596">
    <property type="entry name" value="ALKALINE PHOSPHATASE"/>
    <property type="match status" value="1"/>
</dbReference>
<evidence type="ECO:0000256" key="5">
    <source>
        <dbReference type="ARBA" id="ARBA00022723"/>
    </source>
</evidence>
<dbReference type="Proteomes" id="UP000283509">
    <property type="component" value="Unassembled WGS sequence"/>
</dbReference>
<feature type="binding site" evidence="10">
    <location>
        <position position="184"/>
    </location>
    <ligand>
        <name>Mg(2+)</name>
        <dbReference type="ChEBI" id="CHEBI:18420"/>
    </ligand>
</feature>
<gene>
    <name evidence="14" type="ORF">C7M84_019801</name>
</gene>
<evidence type="ECO:0000256" key="7">
    <source>
        <dbReference type="ARBA" id="ARBA00022833"/>
    </source>
</evidence>
<comment type="caution">
    <text evidence="14">The sequence shown here is derived from an EMBL/GenBank/DDBJ whole genome shotgun (WGS) entry which is preliminary data.</text>
</comment>
<feature type="binding site" evidence="10">
    <location>
        <position position="186"/>
    </location>
    <ligand>
        <name>Mg(2+)</name>
        <dbReference type="ChEBI" id="CHEBI:18420"/>
    </ligand>
</feature>
<accession>A0A3R7PX93</accession>
<dbReference type="STRING" id="6689.A0A3R7PX93"/>
<dbReference type="InterPro" id="IPR018299">
    <property type="entry name" value="Alkaline_phosphatase_AS"/>
</dbReference>
<keyword evidence="6 12" id="KW-0378">Hydrolase</keyword>
<feature type="compositionally biased region" description="Pro residues" evidence="13">
    <location>
        <begin position="591"/>
        <end position="603"/>
    </location>
</feature>
<dbReference type="PROSITE" id="PS00123">
    <property type="entry name" value="ALKALINE_PHOSPHATASE"/>
    <property type="match status" value="1"/>
</dbReference>
<dbReference type="PANTHER" id="PTHR11596:SF5">
    <property type="entry name" value="ALKALINE PHOSPHATASE"/>
    <property type="match status" value="1"/>
</dbReference>
<dbReference type="EMBL" id="QCYY01003721">
    <property type="protein sequence ID" value="ROT62358.1"/>
    <property type="molecule type" value="Genomic_DNA"/>
</dbReference>
<comment type="cofactor">
    <cofactor evidence="10">
        <name>Mg(2+)</name>
        <dbReference type="ChEBI" id="CHEBI:18420"/>
    </cofactor>
    <text evidence="10">Binds 1 Mg(2+) ion.</text>
</comment>
<name>A0A3R7PX93_PENVA</name>
<keyword evidence="5 10" id="KW-0479">Metal-binding</keyword>